<protein>
    <submittedName>
        <fullName evidence="8">PDGLE domain-containing protein</fullName>
    </submittedName>
</protein>
<feature type="transmembrane region" description="Helical" evidence="6">
    <location>
        <begin position="73"/>
        <end position="93"/>
    </location>
</feature>
<proteinExistence type="predicted"/>
<evidence type="ECO:0000256" key="1">
    <source>
        <dbReference type="ARBA" id="ARBA00004236"/>
    </source>
</evidence>
<evidence type="ECO:0000313" key="8">
    <source>
        <dbReference type="EMBL" id="MFC4695851.1"/>
    </source>
</evidence>
<evidence type="ECO:0000256" key="3">
    <source>
        <dbReference type="ARBA" id="ARBA00022692"/>
    </source>
</evidence>
<evidence type="ECO:0000256" key="5">
    <source>
        <dbReference type="ARBA" id="ARBA00023136"/>
    </source>
</evidence>
<keyword evidence="3 6" id="KW-0812">Transmembrane</keyword>
<sequence length="110" mass="11152">MSRRRGLWLVGLLVTLVVAGFVSHYASSHPDGLEWAAGETGFADTARDSATAGSPLADYAVEGVDDGRLSGGLAGIAGVAVTLVLAGGLTLLLRRRSGRPAEVGSTSAED</sequence>
<keyword evidence="5 6" id="KW-0472">Membrane</keyword>
<dbReference type="RefSeq" id="WP_387993483.1">
    <property type="nucleotide sequence ID" value="NZ_JBHSGR010000029.1"/>
</dbReference>
<evidence type="ECO:0000256" key="4">
    <source>
        <dbReference type="ARBA" id="ARBA00022989"/>
    </source>
</evidence>
<dbReference type="Pfam" id="PF13190">
    <property type="entry name" value="PDGLE"/>
    <property type="match status" value="1"/>
</dbReference>
<keyword evidence="9" id="KW-1185">Reference proteome</keyword>
<evidence type="ECO:0000256" key="2">
    <source>
        <dbReference type="ARBA" id="ARBA00022475"/>
    </source>
</evidence>
<comment type="subcellular location">
    <subcellularLocation>
        <location evidence="1">Cell membrane</location>
    </subcellularLocation>
</comment>
<keyword evidence="2" id="KW-1003">Cell membrane</keyword>
<comment type="caution">
    <text evidence="8">The sequence shown here is derived from an EMBL/GenBank/DDBJ whole genome shotgun (WGS) entry which is preliminary data.</text>
</comment>
<evidence type="ECO:0000259" key="7">
    <source>
        <dbReference type="Pfam" id="PF13190"/>
    </source>
</evidence>
<keyword evidence="4 6" id="KW-1133">Transmembrane helix</keyword>
<gene>
    <name evidence="8" type="ORF">ACFO3M_20790</name>
</gene>
<name>A0ABV9LPY3_9ACTN</name>
<reference evidence="9" key="1">
    <citation type="journal article" date="2019" name="Int. J. Syst. Evol. Microbiol.">
        <title>The Global Catalogue of Microorganisms (GCM) 10K type strain sequencing project: providing services to taxonomists for standard genome sequencing and annotation.</title>
        <authorList>
            <consortium name="The Broad Institute Genomics Platform"/>
            <consortium name="The Broad Institute Genome Sequencing Center for Infectious Disease"/>
            <person name="Wu L."/>
            <person name="Ma J."/>
        </authorList>
    </citation>
    <scope>NUCLEOTIDE SEQUENCE [LARGE SCALE GENOMIC DNA]</scope>
    <source>
        <strain evidence="9">CCUG 62763</strain>
    </source>
</reference>
<feature type="domain" description="PDGLE" evidence="7">
    <location>
        <begin position="5"/>
        <end position="95"/>
    </location>
</feature>
<evidence type="ECO:0000256" key="6">
    <source>
        <dbReference type="SAM" id="Phobius"/>
    </source>
</evidence>
<organism evidence="8 9">
    <name type="scientific">Geodermatophilus arenarius</name>
    <dbReference type="NCBI Taxonomy" id="1137990"/>
    <lineage>
        <taxon>Bacteria</taxon>
        <taxon>Bacillati</taxon>
        <taxon>Actinomycetota</taxon>
        <taxon>Actinomycetes</taxon>
        <taxon>Geodermatophilales</taxon>
        <taxon>Geodermatophilaceae</taxon>
        <taxon>Geodermatophilus</taxon>
    </lineage>
</organism>
<evidence type="ECO:0000313" key="9">
    <source>
        <dbReference type="Proteomes" id="UP001596025"/>
    </source>
</evidence>
<dbReference type="Proteomes" id="UP001596025">
    <property type="component" value="Unassembled WGS sequence"/>
</dbReference>
<accession>A0ABV9LPY3</accession>
<dbReference type="InterPro" id="IPR025937">
    <property type="entry name" value="PDGLE_dom"/>
</dbReference>
<dbReference type="EMBL" id="JBHSGR010000029">
    <property type="protein sequence ID" value="MFC4695851.1"/>
    <property type="molecule type" value="Genomic_DNA"/>
</dbReference>